<dbReference type="Gene3D" id="2.60.120.920">
    <property type="match status" value="1"/>
</dbReference>
<keyword evidence="3" id="KW-0862">Zinc</keyword>
<dbReference type="AlphaFoldDB" id="A0AAN8LCC6"/>
<dbReference type="PANTHER" id="PTHR25465:SF5">
    <property type="entry name" value="E3 UBIQUITIN_ISG15 LIGASE TRIM25-RELATED"/>
    <property type="match status" value="1"/>
</dbReference>
<dbReference type="PANTHER" id="PTHR25465">
    <property type="entry name" value="B-BOX DOMAIN CONTAINING"/>
    <property type="match status" value="1"/>
</dbReference>
<feature type="domain" description="B30.2/SPRY" evidence="4">
    <location>
        <begin position="1"/>
        <end position="112"/>
    </location>
</feature>
<dbReference type="SMART" id="SM00449">
    <property type="entry name" value="SPRY"/>
    <property type="match status" value="1"/>
</dbReference>
<evidence type="ECO:0000313" key="6">
    <source>
        <dbReference type="Proteomes" id="UP001356427"/>
    </source>
</evidence>
<dbReference type="EMBL" id="JAGTTL010000018">
    <property type="protein sequence ID" value="KAK6309287.1"/>
    <property type="molecule type" value="Genomic_DNA"/>
</dbReference>
<keyword evidence="1" id="KW-0479">Metal-binding</keyword>
<sequence>MVLCREGLSGRCYWEVEWSGGWFYTAVSYKDISRTGTDGTFGDNDKSWCLHLSSSCCSFRHNNFGTKLSGPRSSRVGVYLDHKAGTLSFYSVSDTMTLLHRVQTTFTQPLYP</sequence>
<evidence type="ECO:0000256" key="1">
    <source>
        <dbReference type="ARBA" id="ARBA00022723"/>
    </source>
</evidence>
<dbReference type="InterPro" id="IPR013320">
    <property type="entry name" value="ConA-like_dom_sf"/>
</dbReference>
<dbReference type="Proteomes" id="UP001356427">
    <property type="component" value="Unassembled WGS sequence"/>
</dbReference>
<dbReference type="Pfam" id="PF00622">
    <property type="entry name" value="SPRY"/>
    <property type="match status" value="1"/>
</dbReference>
<evidence type="ECO:0000259" key="4">
    <source>
        <dbReference type="PROSITE" id="PS50188"/>
    </source>
</evidence>
<dbReference type="InterPro" id="IPR001870">
    <property type="entry name" value="B30.2/SPRY"/>
</dbReference>
<proteinExistence type="predicted"/>
<organism evidence="5 6">
    <name type="scientific">Coregonus suidteri</name>
    <dbReference type="NCBI Taxonomy" id="861788"/>
    <lineage>
        <taxon>Eukaryota</taxon>
        <taxon>Metazoa</taxon>
        <taxon>Chordata</taxon>
        <taxon>Craniata</taxon>
        <taxon>Vertebrata</taxon>
        <taxon>Euteleostomi</taxon>
        <taxon>Actinopterygii</taxon>
        <taxon>Neopterygii</taxon>
        <taxon>Teleostei</taxon>
        <taxon>Protacanthopterygii</taxon>
        <taxon>Salmoniformes</taxon>
        <taxon>Salmonidae</taxon>
        <taxon>Coregoninae</taxon>
        <taxon>Coregonus</taxon>
    </lineage>
</organism>
<comment type="caution">
    <text evidence="5">The sequence shown here is derived from an EMBL/GenBank/DDBJ whole genome shotgun (WGS) entry which is preliminary data.</text>
</comment>
<evidence type="ECO:0000256" key="3">
    <source>
        <dbReference type="ARBA" id="ARBA00022833"/>
    </source>
</evidence>
<protein>
    <recommendedName>
        <fullName evidence="4">B30.2/SPRY domain-containing protein</fullName>
    </recommendedName>
</protein>
<evidence type="ECO:0000313" key="5">
    <source>
        <dbReference type="EMBL" id="KAK6309287.1"/>
    </source>
</evidence>
<dbReference type="InterPro" id="IPR051051">
    <property type="entry name" value="E3_ubiq-ligase_TRIM/RNF"/>
</dbReference>
<feature type="non-terminal residue" evidence="5">
    <location>
        <position position="112"/>
    </location>
</feature>
<keyword evidence="6" id="KW-1185">Reference proteome</keyword>
<dbReference type="InterPro" id="IPR043136">
    <property type="entry name" value="B30.2/SPRY_sf"/>
</dbReference>
<dbReference type="PRINTS" id="PR01407">
    <property type="entry name" value="BUTYPHLNCDUF"/>
</dbReference>
<dbReference type="GO" id="GO:0008270">
    <property type="term" value="F:zinc ion binding"/>
    <property type="evidence" value="ECO:0007669"/>
    <property type="project" value="UniProtKB-KW"/>
</dbReference>
<name>A0AAN8LCC6_9TELE</name>
<accession>A0AAN8LCC6</accession>
<reference evidence="5 6" key="1">
    <citation type="submission" date="2021-04" db="EMBL/GenBank/DDBJ databases">
        <authorList>
            <person name="De Guttry C."/>
            <person name="Zahm M."/>
            <person name="Klopp C."/>
            <person name="Cabau C."/>
            <person name="Louis A."/>
            <person name="Berthelot C."/>
            <person name="Parey E."/>
            <person name="Roest Crollius H."/>
            <person name="Montfort J."/>
            <person name="Robinson-Rechavi M."/>
            <person name="Bucao C."/>
            <person name="Bouchez O."/>
            <person name="Gislard M."/>
            <person name="Lluch J."/>
            <person name="Milhes M."/>
            <person name="Lampietro C."/>
            <person name="Lopez Roques C."/>
            <person name="Donnadieu C."/>
            <person name="Braasch I."/>
            <person name="Desvignes T."/>
            <person name="Postlethwait J."/>
            <person name="Bobe J."/>
            <person name="Wedekind C."/>
            <person name="Guiguen Y."/>
        </authorList>
    </citation>
    <scope>NUCLEOTIDE SEQUENCE [LARGE SCALE GENOMIC DNA]</scope>
    <source>
        <strain evidence="5">Cs_M1</strain>
        <tissue evidence="5">Blood</tissue>
    </source>
</reference>
<evidence type="ECO:0000256" key="2">
    <source>
        <dbReference type="ARBA" id="ARBA00022771"/>
    </source>
</evidence>
<dbReference type="InterPro" id="IPR003879">
    <property type="entry name" value="Butyrophylin_SPRY"/>
</dbReference>
<dbReference type="InterPro" id="IPR003877">
    <property type="entry name" value="SPRY_dom"/>
</dbReference>
<dbReference type="SUPFAM" id="SSF49899">
    <property type="entry name" value="Concanavalin A-like lectins/glucanases"/>
    <property type="match status" value="1"/>
</dbReference>
<dbReference type="PROSITE" id="PS50188">
    <property type="entry name" value="B302_SPRY"/>
    <property type="match status" value="1"/>
</dbReference>
<gene>
    <name evidence="5" type="ORF">J4Q44_G00207500</name>
</gene>
<keyword evidence="2" id="KW-0863">Zinc-finger</keyword>